<sequence>MSGSIFAVGSGEPGTHAGVLATVQADRESLDVIDQLDTGEVTYLAVRPGGGIVYATIETAGGSQLLTLAVDGLFGLRILNAVACGPGPTSHVMVTANLQFIVVAGYGSSSITTFACDSDGVARGESDTLVFEGEGPNRDRQTQSHPHQVVEYEGDLLVPDLGSDRLLRVSIDDTGSLALLESWEVPAGSGPRHVLPHKHLLLLVAELSGELLWSEDPRVGWRVEPSCVTRMPPPAPSAIISRGPDSVLLANRGPGVISIWDTSQAVPRLIEDIDSGPSWPRDMEDSEDLIVVANSRDSQLCGLDADGGEILWRTKWDHPTSVVNLDS</sequence>
<dbReference type="PANTHER" id="PTHR30344:SF1">
    <property type="entry name" value="6-PHOSPHOGLUCONOLACTONASE"/>
    <property type="match status" value="1"/>
</dbReference>
<evidence type="ECO:0000313" key="2">
    <source>
        <dbReference type="EMBL" id="WZO33986.1"/>
    </source>
</evidence>
<organism evidence="2">
    <name type="scientific">Microbacterium sp. LWS13-1.2</name>
    <dbReference type="NCBI Taxonomy" id="3135264"/>
    <lineage>
        <taxon>Bacteria</taxon>
        <taxon>Bacillati</taxon>
        <taxon>Actinomycetota</taxon>
        <taxon>Actinomycetes</taxon>
        <taxon>Micrococcales</taxon>
        <taxon>Microbacteriaceae</taxon>
        <taxon>Microbacterium</taxon>
    </lineage>
</organism>
<comment type="similarity">
    <text evidence="1">Belongs to the cycloisomerase 2 family.</text>
</comment>
<protein>
    <submittedName>
        <fullName evidence="2">Lactonase family protein</fullName>
    </submittedName>
</protein>
<dbReference type="SUPFAM" id="SSF51004">
    <property type="entry name" value="C-terminal (heme d1) domain of cytochrome cd1-nitrite reductase"/>
    <property type="match status" value="1"/>
</dbReference>
<dbReference type="PANTHER" id="PTHR30344">
    <property type="entry name" value="6-PHOSPHOGLUCONOLACTONASE-RELATED"/>
    <property type="match status" value="1"/>
</dbReference>
<dbReference type="InterPro" id="IPR011048">
    <property type="entry name" value="Haem_d1_sf"/>
</dbReference>
<gene>
    <name evidence="2" type="ORF">MRBLWS13_001626</name>
</gene>
<evidence type="ECO:0000256" key="1">
    <source>
        <dbReference type="ARBA" id="ARBA00005564"/>
    </source>
</evidence>
<dbReference type="InterPro" id="IPR019405">
    <property type="entry name" value="Lactonase_7-beta_prop"/>
</dbReference>
<dbReference type="RefSeq" id="WP_349428523.1">
    <property type="nucleotide sequence ID" value="NZ_CP151632.1"/>
</dbReference>
<reference evidence="2" key="1">
    <citation type="submission" date="2024-04" db="EMBL/GenBank/DDBJ databases">
        <authorList>
            <person name="Roder T."/>
            <person name="Oberhansli S."/>
            <person name="Kreuzer M."/>
        </authorList>
    </citation>
    <scope>NUCLEOTIDE SEQUENCE</scope>
    <source>
        <strain evidence="2">LWS13-1.2</strain>
    </source>
</reference>
<dbReference type="Gene3D" id="2.130.10.10">
    <property type="entry name" value="YVTN repeat-like/Quinoprotein amine dehydrogenase"/>
    <property type="match status" value="1"/>
</dbReference>
<dbReference type="Pfam" id="PF10282">
    <property type="entry name" value="Lactonase"/>
    <property type="match status" value="1"/>
</dbReference>
<dbReference type="GO" id="GO:0017057">
    <property type="term" value="F:6-phosphogluconolactonase activity"/>
    <property type="evidence" value="ECO:0007669"/>
    <property type="project" value="TreeGrafter"/>
</dbReference>
<dbReference type="EMBL" id="CP151632">
    <property type="protein sequence ID" value="WZO33986.1"/>
    <property type="molecule type" value="Genomic_DNA"/>
</dbReference>
<dbReference type="InterPro" id="IPR050282">
    <property type="entry name" value="Cycloisomerase_2"/>
</dbReference>
<accession>A0AAU6SAR5</accession>
<dbReference type="AlphaFoldDB" id="A0AAU6SAR5"/>
<name>A0AAU6SAR5_9MICO</name>
<proteinExistence type="inferred from homology"/>
<dbReference type="InterPro" id="IPR015943">
    <property type="entry name" value="WD40/YVTN_repeat-like_dom_sf"/>
</dbReference>